<gene>
    <name evidence="1" type="ORF">L596_025821</name>
</gene>
<keyword evidence="2" id="KW-1185">Reference proteome</keyword>
<protein>
    <submittedName>
        <fullName evidence="1">Uncharacterized protein</fullName>
    </submittedName>
</protein>
<dbReference type="AlphaFoldDB" id="A0A4V5ZYY0"/>
<reference evidence="1 2" key="2">
    <citation type="journal article" date="2019" name="G3 (Bethesda)">
        <title>Hybrid Assembly of the Genome of the Entomopathogenic Nematode Steinernema carpocapsae Identifies the X-Chromosome.</title>
        <authorList>
            <person name="Serra L."/>
            <person name="Macchietto M."/>
            <person name="Macias-Munoz A."/>
            <person name="McGill C.J."/>
            <person name="Rodriguez I.M."/>
            <person name="Rodriguez B."/>
            <person name="Murad R."/>
            <person name="Mortazavi A."/>
        </authorList>
    </citation>
    <scope>NUCLEOTIDE SEQUENCE [LARGE SCALE GENOMIC DNA]</scope>
    <source>
        <strain evidence="1 2">ALL</strain>
    </source>
</reference>
<accession>A0A4V5ZYY0</accession>
<sequence>MVAWLSVKQIMTTEHFKWVTSGYKKEKQKRSGQVQENAFLSDEYRVDKLILVFTVLEPFDKPINKMVQC</sequence>
<evidence type="ECO:0000313" key="2">
    <source>
        <dbReference type="Proteomes" id="UP000298663"/>
    </source>
</evidence>
<dbReference type="EMBL" id="AZBU02000009">
    <property type="protein sequence ID" value="TKR65415.1"/>
    <property type="molecule type" value="Genomic_DNA"/>
</dbReference>
<comment type="caution">
    <text evidence="1">The sequence shown here is derived from an EMBL/GenBank/DDBJ whole genome shotgun (WGS) entry which is preliminary data.</text>
</comment>
<evidence type="ECO:0000313" key="1">
    <source>
        <dbReference type="EMBL" id="TKR65415.1"/>
    </source>
</evidence>
<proteinExistence type="predicted"/>
<organism evidence="1 2">
    <name type="scientific">Steinernema carpocapsae</name>
    <name type="common">Entomopathogenic nematode</name>
    <dbReference type="NCBI Taxonomy" id="34508"/>
    <lineage>
        <taxon>Eukaryota</taxon>
        <taxon>Metazoa</taxon>
        <taxon>Ecdysozoa</taxon>
        <taxon>Nematoda</taxon>
        <taxon>Chromadorea</taxon>
        <taxon>Rhabditida</taxon>
        <taxon>Tylenchina</taxon>
        <taxon>Panagrolaimomorpha</taxon>
        <taxon>Strongyloidoidea</taxon>
        <taxon>Steinernematidae</taxon>
        <taxon>Steinernema</taxon>
    </lineage>
</organism>
<reference evidence="1 2" key="1">
    <citation type="journal article" date="2015" name="Genome Biol.">
        <title>Comparative genomics of Steinernema reveals deeply conserved gene regulatory networks.</title>
        <authorList>
            <person name="Dillman A.R."/>
            <person name="Macchietto M."/>
            <person name="Porter C.F."/>
            <person name="Rogers A."/>
            <person name="Williams B."/>
            <person name="Antoshechkin I."/>
            <person name="Lee M.M."/>
            <person name="Goodwin Z."/>
            <person name="Lu X."/>
            <person name="Lewis E.E."/>
            <person name="Goodrich-Blair H."/>
            <person name="Stock S.P."/>
            <person name="Adams B.J."/>
            <person name="Sternberg P.W."/>
            <person name="Mortazavi A."/>
        </authorList>
    </citation>
    <scope>NUCLEOTIDE SEQUENCE [LARGE SCALE GENOMIC DNA]</scope>
    <source>
        <strain evidence="1 2">ALL</strain>
    </source>
</reference>
<dbReference type="Proteomes" id="UP000298663">
    <property type="component" value="Unassembled WGS sequence"/>
</dbReference>
<name>A0A4V5ZYY0_STECR</name>